<keyword evidence="5" id="KW-1185">Reference proteome</keyword>
<dbReference type="NCBIfam" id="NF033635">
    <property type="entry name" value="SLATT_fungal"/>
    <property type="match status" value="1"/>
</dbReference>
<dbReference type="EMBL" id="PXOG01000091">
    <property type="protein sequence ID" value="RGP77519.1"/>
    <property type="molecule type" value="Genomic_DNA"/>
</dbReference>
<dbReference type="Proteomes" id="UP000266234">
    <property type="component" value="Unassembled WGS sequence"/>
</dbReference>
<sequence length="285" mass="31712">MSEVPVDTPTPLLYLDSQPPDSNVYQETGNPPHPHPKSMETSKYRKLSPTEWRFFAHGVGGMRDKEQDAPVTPTNSLWPPKGLPPGLYRDIVHRRTICLYSFHFAAYVRWILLIFQLIIGAALTALGPMSLERGTPITILGASNTVLAGLLALFTRSGLPDRYRYDKAEFERVEDHVREILVTGLVSADKSVNEALAECYDLFQQAKTTVEVNVPTAYIQSQNVPQGQRMNQPGTPTQGKEPKDPITQPKTSLEKEPITSTQTQSRNTTPKEETEVKGPVTKTGE</sequence>
<feature type="compositionally biased region" description="Polar residues" evidence="1">
    <location>
        <begin position="221"/>
        <end position="238"/>
    </location>
</feature>
<evidence type="ECO:0000259" key="3">
    <source>
        <dbReference type="Pfam" id="PF18142"/>
    </source>
</evidence>
<dbReference type="AlphaFoldDB" id="A0A395SZG4"/>
<dbReference type="InterPro" id="IPR041622">
    <property type="entry name" value="SLATT_fungi"/>
</dbReference>
<keyword evidence="2" id="KW-0472">Membrane</keyword>
<evidence type="ECO:0000313" key="4">
    <source>
        <dbReference type="EMBL" id="RGP77519.1"/>
    </source>
</evidence>
<protein>
    <submittedName>
        <fullName evidence="4">C6 transcription factor</fullName>
    </submittedName>
</protein>
<dbReference type="Pfam" id="PF18142">
    <property type="entry name" value="SLATT_fungal"/>
    <property type="match status" value="1"/>
</dbReference>
<feature type="transmembrane region" description="Helical" evidence="2">
    <location>
        <begin position="104"/>
        <end position="125"/>
    </location>
</feature>
<feature type="region of interest" description="Disordered" evidence="1">
    <location>
        <begin position="1"/>
        <end position="42"/>
    </location>
</feature>
<organism evidence="4 5">
    <name type="scientific">Fusarium longipes</name>
    <dbReference type="NCBI Taxonomy" id="694270"/>
    <lineage>
        <taxon>Eukaryota</taxon>
        <taxon>Fungi</taxon>
        <taxon>Dikarya</taxon>
        <taxon>Ascomycota</taxon>
        <taxon>Pezizomycotina</taxon>
        <taxon>Sordariomycetes</taxon>
        <taxon>Hypocreomycetidae</taxon>
        <taxon>Hypocreales</taxon>
        <taxon>Nectriaceae</taxon>
        <taxon>Fusarium</taxon>
    </lineage>
</organism>
<dbReference type="OrthoDB" id="5398270at2759"/>
<accession>A0A395SZG4</accession>
<name>A0A395SZG4_9HYPO</name>
<feature type="region of interest" description="Disordered" evidence="1">
    <location>
        <begin position="221"/>
        <end position="285"/>
    </location>
</feature>
<evidence type="ECO:0000313" key="5">
    <source>
        <dbReference type="Proteomes" id="UP000266234"/>
    </source>
</evidence>
<feature type="compositionally biased region" description="Polar residues" evidence="1">
    <location>
        <begin position="19"/>
        <end position="29"/>
    </location>
</feature>
<evidence type="ECO:0000256" key="2">
    <source>
        <dbReference type="SAM" id="Phobius"/>
    </source>
</evidence>
<proteinExistence type="predicted"/>
<keyword evidence="2" id="KW-0812">Transmembrane</keyword>
<comment type="caution">
    <text evidence="4">The sequence shown here is derived from an EMBL/GenBank/DDBJ whole genome shotgun (WGS) entry which is preliminary data.</text>
</comment>
<dbReference type="PANTHER" id="PTHR38793">
    <property type="entry name" value="SLATT_FUNGAL DOMAIN-CONTAINING PROTEIN-RELATED"/>
    <property type="match status" value="1"/>
</dbReference>
<feature type="domain" description="SMODS and SLOG-associating 2TM effector" evidence="3">
    <location>
        <begin position="91"/>
        <end position="208"/>
    </location>
</feature>
<feature type="compositionally biased region" description="Polar residues" evidence="1">
    <location>
        <begin position="258"/>
        <end position="268"/>
    </location>
</feature>
<evidence type="ECO:0000256" key="1">
    <source>
        <dbReference type="SAM" id="MobiDB-lite"/>
    </source>
</evidence>
<gene>
    <name evidence="4" type="ORF">FLONG3_4304</name>
</gene>
<reference evidence="4 5" key="1">
    <citation type="journal article" date="2018" name="PLoS Pathog.">
        <title>Evolution of structural diversity of trichothecenes, a family of toxins produced by plant pathogenic and entomopathogenic fungi.</title>
        <authorList>
            <person name="Proctor R.H."/>
            <person name="McCormick S.P."/>
            <person name="Kim H.S."/>
            <person name="Cardoza R.E."/>
            <person name="Stanley A.M."/>
            <person name="Lindo L."/>
            <person name="Kelly A."/>
            <person name="Brown D.W."/>
            <person name="Lee T."/>
            <person name="Vaughan M.M."/>
            <person name="Alexander N.J."/>
            <person name="Busman M."/>
            <person name="Gutierrez S."/>
        </authorList>
    </citation>
    <scope>NUCLEOTIDE SEQUENCE [LARGE SCALE GENOMIC DNA]</scope>
    <source>
        <strain evidence="4 5">NRRL 20695</strain>
    </source>
</reference>
<keyword evidence="2" id="KW-1133">Transmembrane helix</keyword>
<feature type="transmembrane region" description="Helical" evidence="2">
    <location>
        <begin position="137"/>
        <end position="154"/>
    </location>
</feature>
<dbReference type="PANTHER" id="PTHR38793:SF1">
    <property type="entry name" value="SMODS AND SLOG-ASSOCIATING 2TM EFFECTOR DOMAIN-CONTAINING PROTEIN"/>
    <property type="match status" value="1"/>
</dbReference>